<evidence type="ECO:0000256" key="1">
    <source>
        <dbReference type="ARBA" id="ARBA00004141"/>
    </source>
</evidence>
<dbReference type="Gene3D" id="1.10.1200.120">
    <property type="entry name" value="Large-conductance mechanosensitive channel, MscL, domain 1"/>
    <property type="match status" value="1"/>
</dbReference>
<dbReference type="NCBIfam" id="TIGR00220">
    <property type="entry name" value="mscL"/>
    <property type="match status" value="1"/>
</dbReference>
<feature type="transmembrane region" description="Helical" evidence="9">
    <location>
        <begin position="21"/>
        <end position="48"/>
    </location>
</feature>
<keyword evidence="11" id="KW-1185">Reference proteome</keyword>
<dbReference type="Proteomes" id="UP001597511">
    <property type="component" value="Unassembled WGS sequence"/>
</dbReference>
<dbReference type="InterPro" id="IPR001185">
    <property type="entry name" value="MS_channel"/>
</dbReference>
<keyword evidence="3 9" id="KW-1003">Cell membrane</keyword>
<keyword evidence="4 9" id="KW-0812">Transmembrane</keyword>
<sequence length="125" mass="13267">MAFLKEFKEFAVKGNVVDLAVATVLGVAFNAIVGAVVDHILMPIIGMITGGIDFNSLALTVGSAELRYGMAISAIIKFVAIAGFLFLVVKAINKLKKKEEAAPAAPAPPSEEVLLLREIRDSLKK</sequence>
<evidence type="ECO:0000313" key="10">
    <source>
        <dbReference type="EMBL" id="MFD2920163.1"/>
    </source>
</evidence>
<evidence type="ECO:0000313" key="11">
    <source>
        <dbReference type="Proteomes" id="UP001597511"/>
    </source>
</evidence>
<evidence type="ECO:0000256" key="3">
    <source>
        <dbReference type="ARBA" id="ARBA00022475"/>
    </source>
</evidence>
<dbReference type="InterPro" id="IPR037673">
    <property type="entry name" value="MSC/AndL"/>
</dbReference>
<comment type="subcellular location">
    <subcellularLocation>
        <location evidence="9">Cell membrane</location>
        <topology evidence="9">Multi-pass membrane protein</topology>
    </subcellularLocation>
    <subcellularLocation>
        <location evidence="1">Membrane</location>
        <topology evidence="1">Multi-pass membrane protein</topology>
    </subcellularLocation>
</comment>
<feature type="transmembrane region" description="Helical" evidence="9">
    <location>
        <begin position="68"/>
        <end position="89"/>
    </location>
</feature>
<dbReference type="PANTHER" id="PTHR30266">
    <property type="entry name" value="MECHANOSENSITIVE CHANNEL MSCL"/>
    <property type="match status" value="1"/>
</dbReference>
<comment type="function">
    <text evidence="9">Channel that opens in response to stretch forces in the membrane lipid bilayer. May participate in the regulation of osmotic pressure changes within the cell.</text>
</comment>
<dbReference type="PRINTS" id="PR01264">
    <property type="entry name" value="MECHCHANNEL"/>
</dbReference>
<name>A0ABW6A7L3_9BACT</name>
<keyword evidence="5 9" id="KW-1133">Transmembrane helix</keyword>
<accession>A0ABW6A7L3</accession>
<dbReference type="InterPro" id="IPR036019">
    <property type="entry name" value="MscL_channel"/>
</dbReference>
<dbReference type="EMBL" id="JBHUOZ010000003">
    <property type="protein sequence ID" value="MFD2920163.1"/>
    <property type="molecule type" value="Genomic_DNA"/>
</dbReference>
<keyword evidence="7 9" id="KW-0472">Membrane</keyword>
<reference evidence="11" key="1">
    <citation type="journal article" date="2019" name="Int. J. Syst. Evol. Microbiol.">
        <title>The Global Catalogue of Microorganisms (GCM) 10K type strain sequencing project: providing services to taxonomists for standard genome sequencing and annotation.</title>
        <authorList>
            <consortium name="The Broad Institute Genomics Platform"/>
            <consortium name="The Broad Institute Genome Sequencing Center for Infectious Disease"/>
            <person name="Wu L."/>
            <person name="Ma J."/>
        </authorList>
    </citation>
    <scope>NUCLEOTIDE SEQUENCE [LARGE SCALE GENOMIC DNA]</scope>
    <source>
        <strain evidence="11">KCTC 23299</strain>
    </source>
</reference>
<protein>
    <recommendedName>
        <fullName evidence="9">Large-conductance mechanosensitive channel</fullName>
    </recommendedName>
</protein>
<organism evidence="10 11">
    <name type="scientific">Terrimonas rubra</name>
    <dbReference type="NCBI Taxonomy" id="1035890"/>
    <lineage>
        <taxon>Bacteria</taxon>
        <taxon>Pseudomonadati</taxon>
        <taxon>Bacteroidota</taxon>
        <taxon>Chitinophagia</taxon>
        <taxon>Chitinophagales</taxon>
        <taxon>Chitinophagaceae</taxon>
        <taxon>Terrimonas</taxon>
    </lineage>
</organism>
<dbReference type="HAMAP" id="MF_00115">
    <property type="entry name" value="MscL"/>
    <property type="match status" value="1"/>
</dbReference>
<evidence type="ECO:0000256" key="7">
    <source>
        <dbReference type="ARBA" id="ARBA00023136"/>
    </source>
</evidence>
<dbReference type="SUPFAM" id="SSF81330">
    <property type="entry name" value="Gated mechanosensitive channel"/>
    <property type="match status" value="1"/>
</dbReference>
<evidence type="ECO:0000256" key="5">
    <source>
        <dbReference type="ARBA" id="ARBA00022989"/>
    </source>
</evidence>
<keyword evidence="2 9" id="KW-0813">Transport</keyword>
<keyword evidence="6 9" id="KW-0406">Ion transport</keyword>
<dbReference type="PANTHER" id="PTHR30266:SF2">
    <property type="entry name" value="LARGE-CONDUCTANCE MECHANOSENSITIVE CHANNEL"/>
    <property type="match status" value="1"/>
</dbReference>
<keyword evidence="8 9" id="KW-0407">Ion channel</keyword>
<comment type="caution">
    <text evidence="10">The sequence shown here is derived from an EMBL/GenBank/DDBJ whole genome shotgun (WGS) entry which is preliminary data.</text>
</comment>
<gene>
    <name evidence="9 10" type="primary">mscL</name>
    <name evidence="10" type="ORF">ACFS6H_10610</name>
</gene>
<comment type="similarity">
    <text evidence="9">Belongs to the MscL family.</text>
</comment>
<evidence type="ECO:0000256" key="2">
    <source>
        <dbReference type="ARBA" id="ARBA00022448"/>
    </source>
</evidence>
<evidence type="ECO:0000256" key="8">
    <source>
        <dbReference type="ARBA" id="ARBA00023303"/>
    </source>
</evidence>
<dbReference type="RefSeq" id="WP_386098118.1">
    <property type="nucleotide sequence ID" value="NZ_JBHUOZ010000003.1"/>
</dbReference>
<proteinExistence type="inferred from homology"/>
<evidence type="ECO:0000256" key="6">
    <source>
        <dbReference type="ARBA" id="ARBA00023065"/>
    </source>
</evidence>
<dbReference type="Pfam" id="PF01741">
    <property type="entry name" value="MscL"/>
    <property type="match status" value="1"/>
</dbReference>
<evidence type="ECO:0000256" key="4">
    <source>
        <dbReference type="ARBA" id="ARBA00022692"/>
    </source>
</evidence>
<comment type="subunit">
    <text evidence="9">Homopentamer.</text>
</comment>
<evidence type="ECO:0000256" key="9">
    <source>
        <dbReference type="HAMAP-Rule" id="MF_00115"/>
    </source>
</evidence>